<protein>
    <recommendedName>
        <fullName evidence="4">phosphoglycerate kinase</fullName>
        <ecNumber evidence="4">2.7.2.3</ecNumber>
    </recommendedName>
</protein>
<dbReference type="InterPro" id="IPR015824">
    <property type="entry name" value="Phosphoglycerate_kinase_N"/>
</dbReference>
<proteinExistence type="inferred from homology"/>
<name>A0AAD5MZH8_PARTN</name>
<keyword evidence="13" id="KW-1185">Reference proteome</keyword>
<organism evidence="12 13">
    <name type="scientific">Parelaphostrongylus tenuis</name>
    <name type="common">Meningeal worm</name>
    <dbReference type="NCBI Taxonomy" id="148309"/>
    <lineage>
        <taxon>Eukaryota</taxon>
        <taxon>Metazoa</taxon>
        <taxon>Ecdysozoa</taxon>
        <taxon>Nematoda</taxon>
        <taxon>Chromadorea</taxon>
        <taxon>Rhabditida</taxon>
        <taxon>Rhabditina</taxon>
        <taxon>Rhabditomorpha</taxon>
        <taxon>Strongyloidea</taxon>
        <taxon>Metastrongylidae</taxon>
        <taxon>Parelaphostrongylus</taxon>
    </lineage>
</organism>
<dbReference type="EMBL" id="JAHQIW010001919">
    <property type="protein sequence ID" value="KAJ1354044.1"/>
    <property type="molecule type" value="Genomic_DNA"/>
</dbReference>
<gene>
    <name evidence="12" type="primary">PGK1_1</name>
    <name evidence="12" type="ORF">KIN20_010847</name>
</gene>
<evidence type="ECO:0000313" key="13">
    <source>
        <dbReference type="Proteomes" id="UP001196413"/>
    </source>
</evidence>
<comment type="similarity">
    <text evidence="3">Belongs to the phosphoglycerate kinase family.</text>
</comment>
<dbReference type="GO" id="GO:0006094">
    <property type="term" value="P:gluconeogenesis"/>
    <property type="evidence" value="ECO:0007669"/>
    <property type="project" value="TreeGrafter"/>
</dbReference>
<dbReference type="InterPro" id="IPR036043">
    <property type="entry name" value="Phosphoglycerate_kinase_sf"/>
</dbReference>
<evidence type="ECO:0000256" key="1">
    <source>
        <dbReference type="ARBA" id="ARBA00001946"/>
    </source>
</evidence>
<dbReference type="PANTHER" id="PTHR11406">
    <property type="entry name" value="PHOSPHOGLYCERATE KINASE"/>
    <property type="match status" value="1"/>
</dbReference>
<dbReference type="GO" id="GO:0005524">
    <property type="term" value="F:ATP binding"/>
    <property type="evidence" value="ECO:0007669"/>
    <property type="project" value="UniProtKB-KW"/>
</dbReference>
<comment type="caution">
    <text evidence="12">The sequence shown here is derived from an EMBL/GenBank/DDBJ whole genome shotgun (WGS) entry which is preliminary data.</text>
</comment>
<keyword evidence="11" id="KW-0324">Glycolysis</keyword>
<keyword evidence="8 12" id="KW-0418">Kinase</keyword>
<evidence type="ECO:0000256" key="11">
    <source>
        <dbReference type="ARBA" id="ARBA00023152"/>
    </source>
</evidence>
<evidence type="ECO:0000256" key="9">
    <source>
        <dbReference type="ARBA" id="ARBA00022840"/>
    </source>
</evidence>
<sequence>MVDKGAKIVKDLLAKAKEKNVKIHLPVDVVAGDKFAEDASSKVVTLAEGVPAGLYIRELRRLSNCPVFILFSATGRIIVSK</sequence>
<evidence type="ECO:0000256" key="8">
    <source>
        <dbReference type="ARBA" id="ARBA00022777"/>
    </source>
</evidence>
<evidence type="ECO:0000256" key="4">
    <source>
        <dbReference type="ARBA" id="ARBA00013061"/>
    </source>
</evidence>
<evidence type="ECO:0000256" key="2">
    <source>
        <dbReference type="ARBA" id="ARBA00004838"/>
    </source>
</evidence>
<reference evidence="12" key="1">
    <citation type="submission" date="2021-06" db="EMBL/GenBank/DDBJ databases">
        <title>Parelaphostrongylus tenuis whole genome reference sequence.</title>
        <authorList>
            <person name="Garwood T.J."/>
            <person name="Larsen P.A."/>
            <person name="Fountain-Jones N.M."/>
            <person name="Garbe J.R."/>
            <person name="Macchietto M.G."/>
            <person name="Kania S.A."/>
            <person name="Gerhold R.W."/>
            <person name="Richards J.E."/>
            <person name="Wolf T.M."/>
        </authorList>
    </citation>
    <scope>NUCLEOTIDE SEQUENCE</scope>
    <source>
        <strain evidence="12">MNPRO001-30</strain>
        <tissue evidence="12">Meninges</tissue>
    </source>
</reference>
<dbReference type="Proteomes" id="UP001196413">
    <property type="component" value="Unassembled WGS sequence"/>
</dbReference>
<dbReference type="GO" id="GO:0006096">
    <property type="term" value="P:glycolytic process"/>
    <property type="evidence" value="ECO:0007669"/>
    <property type="project" value="UniProtKB-KW"/>
</dbReference>
<dbReference type="EC" id="2.7.2.3" evidence="4"/>
<dbReference type="Pfam" id="PF00162">
    <property type="entry name" value="PGK"/>
    <property type="match status" value="1"/>
</dbReference>
<dbReference type="GO" id="GO:0005829">
    <property type="term" value="C:cytosol"/>
    <property type="evidence" value="ECO:0007669"/>
    <property type="project" value="TreeGrafter"/>
</dbReference>
<comment type="pathway">
    <text evidence="2">Carbohydrate degradation; glycolysis; pyruvate from D-glyceraldehyde 3-phosphate: step 2/5.</text>
</comment>
<dbReference type="SUPFAM" id="SSF53748">
    <property type="entry name" value="Phosphoglycerate kinase"/>
    <property type="match status" value="1"/>
</dbReference>
<accession>A0AAD5MZH8</accession>
<dbReference type="GO" id="GO:0043531">
    <property type="term" value="F:ADP binding"/>
    <property type="evidence" value="ECO:0007669"/>
    <property type="project" value="TreeGrafter"/>
</dbReference>
<evidence type="ECO:0000256" key="7">
    <source>
        <dbReference type="ARBA" id="ARBA00022741"/>
    </source>
</evidence>
<comment type="cofactor">
    <cofactor evidence="1">
        <name>Mg(2+)</name>
        <dbReference type="ChEBI" id="CHEBI:18420"/>
    </cofactor>
</comment>
<dbReference type="InterPro" id="IPR001576">
    <property type="entry name" value="Phosphoglycerate_kinase"/>
</dbReference>
<keyword evidence="6" id="KW-0479">Metal-binding</keyword>
<dbReference type="GO" id="GO:0046872">
    <property type="term" value="F:metal ion binding"/>
    <property type="evidence" value="ECO:0007669"/>
    <property type="project" value="UniProtKB-KW"/>
</dbReference>
<dbReference type="AlphaFoldDB" id="A0AAD5MZH8"/>
<dbReference type="GO" id="GO:0004618">
    <property type="term" value="F:phosphoglycerate kinase activity"/>
    <property type="evidence" value="ECO:0007669"/>
    <property type="project" value="UniProtKB-EC"/>
</dbReference>
<dbReference type="Gene3D" id="3.40.50.1260">
    <property type="entry name" value="Phosphoglycerate kinase, N-terminal domain"/>
    <property type="match status" value="1"/>
</dbReference>
<evidence type="ECO:0000256" key="3">
    <source>
        <dbReference type="ARBA" id="ARBA00008982"/>
    </source>
</evidence>
<evidence type="ECO:0000313" key="12">
    <source>
        <dbReference type="EMBL" id="KAJ1354044.1"/>
    </source>
</evidence>
<evidence type="ECO:0000256" key="5">
    <source>
        <dbReference type="ARBA" id="ARBA00022679"/>
    </source>
</evidence>
<dbReference type="PANTHER" id="PTHR11406:SF0">
    <property type="entry name" value="PHOSPHOGLYCERATE KINASE"/>
    <property type="match status" value="1"/>
</dbReference>
<keyword evidence="5" id="KW-0808">Transferase</keyword>
<evidence type="ECO:0000256" key="10">
    <source>
        <dbReference type="ARBA" id="ARBA00022842"/>
    </source>
</evidence>
<keyword evidence="9" id="KW-0067">ATP-binding</keyword>
<keyword evidence="7" id="KW-0547">Nucleotide-binding</keyword>
<evidence type="ECO:0000256" key="6">
    <source>
        <dbReference type="ARBA" id="ARBA00022723"/>
    </source>
</evidence>
<keyword evidence="10" id="KW-0460">Magnesium</keyword>